<dbReference type="InterPro" id="IPR032466">
    <property type="entry name" value="Metal_Hydrolase"/>
</dbReference>
<proteinExistence type="predicted"/>
<dbReference type="PANTHER" id="PTHR47345:SF1">
    <property type="entry name" value="CUT9-INTERACTING PROTEIN SCN1"/>
    <property type="match status" value="1"/>
</dbReference>
<organism evidence="2 3">
    <name type="scientific">Armillaria ostoyae</name>
    <name type="common">Armillaria root rot fungus</name>
    <dbReference type="NCBI Taxonomy" id="47428"/>
    <lineage>
        <taxon>Eukaryota</taxon>
        <taxon>Fungi</taxon>
        <taxon>Dikarya</taxon>
        <taxon>Basidiomycota</taxon>
        <taxon>Agaricomycotina</taxon>
        <taxon>Agaricomycetes</taxon>
        <taxon>Agaricomycetidae</taxon>
        <taxon>Agaricales</taxon>
        <taxon>Marasmiineae</taxon>
        <taxon>Physalacriaceae</taxon>
        <taxon>Armillaria</taxon>
    </lineage>
</organism>
<evidence type="ECO:0000313" key="2">
    <source>
        <dbReference type="EMBL" id="SJL06368.1"/>
    </source>
</evidence>
<sequence length="350" mass="39942">MSGVSLPDASVLQHVVDVHCHPTDAPSISPESMDKLQMTICAMASRTSDQILVKNLALSYPNKVIPCFGYHPWFSHCITLHPGVTKDEHYRGLFTVENLDEYQAIYDILPEPVSLAEVIANVQANLEAFPNAMLGEVGIDRAFRIPYDYAAFPRELTSFTVPIDHQLAILEAQIDLAVKLRRNISLHSVKAQMHTMDLLNKMNQRHGRNWSKICIDLHSCGLSSQLWRDIEKKHNNVFLSLSTVINGRSPNHISLIQTCSPNRILIESDFNDVDMCTQRTWDMLLTVARTKGWPVEEVWADEVDPAKWGAVRRIEENWRRFRVGDHQAPELSKKKKKKVEEWMSDSDTDF</sequence>
<dbReference type="OMA" id="VPCFGWH"/>
<dbReference type="Pfam" id="PF01026">
    <property type="entry name" value="TatD_DNase"/>
    <property type="match status" value="1"/>
</dbReference>
<dbReference type="AlphaFoldDB" id="A0A284RC95"/>
<dbReference type="SUPFAM" id="SSF51556">
    <property type="entry name" value="Metallo-dependent hydrolases"/>
    <property type="match status" value="1"/>
</dbReference>
<reference evidence="3" key="1">
    <citation type="journal article" date="2017" name="Nat. Ecol. Evol.">
        <title>Genome expansion and lineage-specific genetic innovations in the forest pathogenic fungi Armillaria.</title>
        <authorList>
            <person name="Sipos G."/>
            <person name="Prasanna A.N."/>
            <person name="Walter M.C."/>
            <person name="O'Connor E."/>
            <person name="Balint B."/>
            <person name="Krizsan K."/>
            <person name="Kiss B."/>
            <person name="Hess J."/>
            <person name="Varga T."/>
            <person name="Slot J."/>
            <person name="Riley R."/>
            <person name="Boka B."/>
            <person name="Rigling D."/>
            <person name="Barry K."/>
            <person name="Lee J."/>
            <person name="Mihaltcheva S."/>
            <person name="LaButti K."/>
            <person name="Lipzen A."/>
            <person name="Waldron R."/>
            <person name="Moloney N.M."/>
            <person name="Sperisen C."/>
            <person name="Kredics L."/>
            <person name="Vagvoelgyi C."/>
            <person name="Patrignani A."/>
            <person name="Fitzpatrick D."/>
            <person name="Nagy I."/>
            <person name="Doyle S."/>
            <person name="Anderson J.B."/>
            <person name="Grigoriev I.V."/>
            <person name="Gueldener U."/>
            <person name="Muensterkoetter M."/>
            <person name="Nagy L.G."/>
        </authorList>
    </citation>
    <scope>NUCLEOTIDE SEQUENCE [LARGE SCALE GENOMIC DNA]</scope>
    <source>
        <strain evidence="3">C18/9</strain>
    </source>
</reference>
<evidence type="ECO:0000256" key="1">
    <source>
        <dbReference type="SAM" id="MobiDB-lite"/>
    </source>
</evidence>
<evidence type="ECO:0000313" key="3">
    <source>
        <dbReference type="Proteomes" id="UP000219338"/>
    </source>
</evidence>
<feature type="region of interest" description="Disordered" evidence="1">
    <location>
        <begin position="325"/>
        <end position="350"/>
    </location>
</feature>
<dbReference type="InterPro" id="IPR053044">
    <property type="entry name" value="Metallo-hydrolase/TatD-type"/>
</dbReference>
<keyword evidence="3" id="KW-1185">Reference proteome</keyword>
<dbReference type="PANTHER" id="PTHR47345">
    <property type="entry name" value="CUT9-INTERACTING PROTEIN SCN1"/>
    <property type="match status" value="1"/>
</dbReference>
<dbReference type="InterPro" id="IPR001130">
    <property type="entry name" value="TatD-like"/>
</dbReference>
<name>A0A284RC95_ARMOS</name>
<dbReference type="OrthoDB" id="413993at2759"/>
<dbReference type="GO" id="GO:0016788">
    <property type="term" value="F:hydrolase activity, acting on ester bonds"/>
    <property type="evidence" value="ECO:0007669"/>
    <property type="project" value="InterPro"/>
</dbReference>
<dbReference type="Proteomes" id="UP000219338">
    <property type="component" value="Unassembled WGS sequence"/>
</dbReference>
<protein>
    <submittedName>
        <fullName evidence="2">Related to Cut9 interacting protein scn1</fullName>
    </submittedName>
</protein>
<dbReference type="Gene3D" id="3.20.20.140">
    <property type="entry name" value="Metal-dependent hydrolases"/>
    <property type="match status" value="1"/>
</dbReference>
<accession>A0A284RC95</accession>
<gene>
    <name evidence="2" type="ORF">ARMOST_09704</name>
</gene>
<dbReference type="EMBL" id="FUEG01000007">
    <property type="protein sequence ID" value="SJL06368.1"/>
    <property type="molecule type" value="Genomic_DNA"/>
</dbReference>